<comment type="similarity">
    <text evidence="2 7">Belongs to the tetraspanin (TM4SF) family.</text>
</comment>
<keyword evidence="5 7" id="KW-0472">Membrane</keyword>
<evidence type="ECO:0000256" key="3">
    <source>
        <dbReference type="ARBA" id="ARBA00022692"/>
    </source>
</evidence>
<dbReference type="InterPro" id="IPR018499">
    <property type="entry name" value="Tetraspanin/Peripherin"/>
</dbReference>
<dbReference type="InterPro" id="IPR008952">
    <property type="entry name" value="Tetraspanin_EC2_sf"/>
</dbReference>
<keyword evidence="4 7" id="KW-1133">Transmembrane helix</keyword>
<evidence type="ECO:0000256" key="2">
    <source>
        <dbReference type="ARBA" id="ARBA00006840"/>
    </source>
</evidence>
<dbReference type="PIRSF" id="PIRSF002419">
    <property type="entry name" value="Tetraspanin"/>
    <property type="match status" value="1"/>
</dbReference>
<dbReference type="PRINTS" id="PR00259">
    <property type="entry name" value="TMFOUR"/>
</dbReference>
<organism evidence="8">
    <name type="scientific">Echinococcus granulosus</name>
    <name type="common">Hydatid tapeworm</name>
    <dbReference type="NCBI Taxonomy" id="6210"/>
    <lineage>
        <taxon>Eukaryota</taxon>
        <taxon>Metazoa</taxon>
        <taxon>Spiralia</taxon>
        <taxon>Lophotrochozoa</taxon>
        <taxon>Platyhelminthes</taxon>
        <taxon>Cestoda</taxon>
        <taxon>Eucestoda</taxon>
        <taxon>Cyclophyllidea</taxon>
        <taxon>Taeniidae</taxon>
        <taxon>Echinococcus</taxon>
        <taxon>Echinococcus granulosus group</taxon>
    </lineage>
</organism>
<feature type="transmembrane region" description="Helical" evidence="7">
    <location>
        <begin position="12"/>
        <end position="34"/>
    </location>
</feature>
<feature type="transmembrane region" description="Helical" evidence="7">
    <location>
        <begin position="227"/>
        <end position="249"/>
    </location>
</feature>
<dbReference type="Pfam" id="PF00335">
    <property type="entry name" value="Tetraspanin"/>
    <property type="match status" value="1"/>
</dbReference>
<dbReference type="AlphaFoldDB" id="A0A0A7E886"/>
<evidence type="ECO:0000256" key="6">
    <source>
        <dbReference type="PIRSR" id="PIRSR002419-1"/>
    </source>
</evidence>
<evidence type="ECO:0000256" key="7">
    <source>
        <dbReference type="RuleBase" id="RU361218"/>
    </source>
</evidence>
<sequence>MGKRISCGLKVILQILNGFLLVILAIVVLFGILLKAVKDMAPQMQTEILNDFEGDAGDVRQFADFIYRHVDQIATVFIVVGLILVAVCVFGCVSACSKHSILLKIYAAILIVLLVVEVIAAAVAYSNPIRLASGLLHSTETLLMSYGNESVEGRKSTAILNVLMTSVPQCCGMDGYEDFVDLTQSLPLPCCNITTGNCDQGKAQSANVTGCRGKIAENYVASLRASMYLSIVSILFLVALIIVTMLIIFTNRVEKEEEVQGQI</sequence>
<keyword evidence="3 7" id="KW-0812">Transmembrane</keyword>
<dbReference type="SUPFAM" id="SSF48652">
    <property type="entry name" value="Tetraspanin"/>
    <property type="match status" value="1"/>
</dbReference>
<dbReference type="GO" id="GO:0005886">
    <property type="term" value="C:plasma membrane"/>
    <property type="evidence" value="ECO:0007669"/>
    <property type="project" value="TreeGrafter"/>
</dbReference>
<dbReference type="InterPro" id="IPR000301">
    <property type="entry name" value="Tetraspanin_animals"/>
</dbReference>
<protein>
    <recommendedName>
        <fullName evidence="7">Tetraspanin</fullName>
    </recommendedName>
</protein>
<name>A0A0A7E886_ECHGR</name>
<accession>A0A0A7E886</accession>
<gene>
    <name evidence="8" type="primary">TSP1</name>
</gene>
<keyword evidence="6" id="KW-1015">Disulfide bond</keyword>
<dbReference type="OrthoDB" id="6279736at2759"/>
<evidence type="ECO:0000256" key="4">
    <source>
        <dbReference type="ARBA" id="ARBA00022989"/>
    </source>
</evidence>
<dbReference type="PANTHER" id="PTHR19282:SF534">
    <property type="entry name" value="TETRASPANIN FAMILY-RELATED"/>
    <property type="match status" value="1"/>
</dbReference>
<reference evidence="8" key="1">
    <citation type="submission" date="2014-09" db="EMBL/GenBank/DDBJ databases">
        <title>Cloning and bioinformatics analysis of TSP1 gene of Echinococcus granulosus.</title>
        <authorList>
            <person name="Liu T."/>
            <person name="Meng Q."/>
            <person name="Qiao J."/>
            <person name="Chen C."/>
            <person name="Ma Y."/>
            <person name="Hu Z."/>
        </authorList>
    </citation>
    <scope>NUCLEOTIDE SEQUENCE</scope>
    <source>
        <strain evidence="8">G1</strain>
    </source>
</reference>
<dbReference type="EMBL" id="KM459009">
    <property type="protein sequence ID" value="AIY60972.1"/>
    <property type="molecule type" value="Genomic_DNA"/>
</dbReference>
<dbReference type="PANTHER" id="PTHR19282">
    <property type="entry name" value="TETRASPANIN"/>
    <property type="match status" value="1"/>
</dbReference>
<proteinExistence type="inferred from homology"/>
<evidence type="ECO:0000313" key="8">
    <source>
        <dbReference type="EMBL" id="AIY60972.1"/>
    </source>
</evidence>
<feature type="transmembrane region" description="Helical" evidence="7">
    <location>
        <begin position="105"/>
        <end position="125"/>
    </location>
</feature>
<feature type="transmembrane region" description="Helical" evidence="7">
    <location>
        <begin position="73"/>
        <end position="93"/>
    </location>
</feature>
<comment type="subcellular location">
    <subcellularLocation>
        <location evidence="1 7">Membrane</location>
        <topology evidence="1 7">Multi-pass membrane protein</topology>
    </subcellularLocation>
</comment>
<feature type="disulfide bond" evidence="6">
    <location>
        <begin position="171"/>
        <end position="190"/>
    </location>
</feature>
<evidence type="ECO:0000256" key="5">
    <source>
        <dbReference type="ARBA" id="ARBA00023136"/>
    </source>
</evidence>
<evidence type="ECO:0000256" key="1">
    <source>
        <dbReference type="ARBA" id="ARBA00004141"/>
    </source>
</evidence>